<reference evidence="2 3" key="1">
    <citation type="submission" date="2019-06" db="EMBL/GenBank/DDBJ databases">
        <title>Pac Bio to generate improved reference genome sequences for organisms with transposon mutant libraries (support for FEBA project).</title>
        <authorList>
            <person name="Blow M."/>
        </authorList>
    </citation>
    <scope>NUCLEOTIDE SEQUENCE [LARGE SCALE GENOMIC DNA]</scope>
    <source>
        <strain evidence="2 3">USDA 1844</strain>
    </source>
</reference>
<name>A0A559TJV0_9HYPH</name>
<feature type="region of interest" description="Disordered" evidence="1">
    <location>
        <begin position="194"/>
        <end position="214"/>
    </location>
</feature>
<organism evidence="2 3">
    <name type="scientific">Rhizobium mongolense USDA 1844</name>
    <dbReference type="NCBI Taxonomy" id="1079460"/>
    <lineage>
        <taxon>Bacteria</taxon>
        <taxon>Pseudomonadati</taxon>
        <taxon>Pseudomonadota</taxon>
        <taxon>Alphaproteobacteria</taxon>
        <taxon>Hyphomicrobiales</taxon>
        <taxon>Rhizobiaceae</taxon>
        <taxon>Rhizobium/Agrobacterium group</taxon>
        <taxon>Rhizobium</taxon>
    </lineage>
</organism>
<dbReference type="Proteomes" id="UP000319824">
    <property type="component" value="Unassembled WGS sequence"/>
</dbReference>
<gene>
    <name evidence="2" type="ORF">BCL32_0231</name>
</gene>
<feature type="region of interest" description="Disordered" evidence="1">
    <location>
        <begin position="1"/>
        <end position="57"/>
    </location>
</feature>
<protein>
    <submittedName>
        <fullName evidence="2">Uncharacterized protein</fullName>
    </submittedName>
</protein>
<comment type="caution">
    <text evidence="2">The sequence shown here is derived from an EMBL/GenBank/DDBJ whole genome shotgun (WGS) entry which is preliminary data.</text>
</comment>
<evidence type="ECO:0000256" key="1">
    <source>
        <dbReference type="SAM" id="MobiDB-lite"/>
    </source>
</evidence>
<dbReference type="EMBL" id="VISO01000001">
    <property type="protein sequence ID" value="TVZ74898.1"/>
    <property type="molecule type" value="Genomic_DNA"/>
</dbReference>
<proteinExistence type="predicted"/>
<feature type="compositionally biased region" description="Low complexity" evidence="1">
    <location>
        <begin position="36"/>
        <end position="46"/>
    </location>
</feature>
<dbReference type="AlphaFoldDB" id="A0A559TJV0"/>
<sequence length="214" mass="24118">MEGGRKRLSCSAGNANAVRRGRKLRMAVAGKRSRQSRSSIRHVSSSPQKGWPARPGEGTRYCWLSSPDVIAPKKWGDDPLPSVHRHGRSTPQQIPQKDPCICPHRLPLMICWPDRAEQPPDWPGVVMQAPQHQAASLATTSLDRSEKRPCHSFTWFLPVETEVRPYPPLRRGQITGHYLDRLISLSDLRRAMNSRRRGRKKALLNRPMGGSGSR</sequence>
<evidence type="ECO:0000313" key="2">
    <source>
        <dbReference type="EMBL" id="TVZ74898.1"/>
    </source>
</evidence>
<feature type="compositionally biased region" description="Basic residues" evidence="1">
    <location>
        <begin position="19"/>
        <end position="35"/>
    </location>
</feature>
<feature type="compositionally biased region" description="Basic residues" evidence="1">
    <location>
        <begin position="194"/>
        <end position="203"/>
    </location>
</feature>
<evidence type="ECO:0000313" key="3">
    <source>
        <dbReference type="Proteomes" id="UP000319824"/>
    </source>
</evidence>
<accession>A0A559TJV0</accession>